<evidence type="ECO:0000256" key="1">
    <source>
        <dbReference type="SAM" id="MobiDB-lite"/>
    </source>
</evidence>
<keyword evidence="3" id="KW-1185">Reference proteome</keyword>
<reference evidence="2 3" key="1">
    <citation type="journal article" date="2019" name="Nat. Ecol. Evol.">
        <title>Megaphylogeny resolves global patterns of mushroom evolution.</title>
        <authorList>
            <person name="Varga T."/>
            <person name="Krizsan K."/>
            <person name="Foldi C."/>
            <person name="Dima B."/>
            <person name="Sanchez-Garcia M."/>
            <person name="Sanchez-Ramirez S."/>
            <person name="Szollosi G.J."/>
            <person name="Szarkandi J.G."/>
            <person name="Papp V."/>
            <person name="Albert L."/>
            <person name="Andreopoulos W."/>
            <person name="Angelini C."/>
            <person name="Antonin V."/>
            <person name="Barry K.W."/>
            <person name="Bougher N.L."/>
            <person name="Buchanan P."/>
            <person name="Buyck B."/>
            <person name="Bense V."/>
            <person name="Catcheside P."/>
            <person name="Chovatia M."/>
            <person name="Cooper J."/>
            <person name="Damon W."/>
            <person name="Desjardin D."/>
            <person name="Finy P."/>
            <person name="Geml J."/>
            <person name="Haridas S."/>
            <person name="Hughes K."/>
            <person name="Justo A."/>
            <person name="Karasinski D."/>
            <person name="Kautmanova I."/>
            <person name="Kiss B."/>
            <person name="Kocsube S."/>
            <person name="Kotiranta H."/>
            <person name="LaButti K.M."/>
            <person name="Lechner B.E."/>
            <person name="Liimatainen K."/>
            <person name="Lipzen A."/>
            <person name="Lukacs Z."/>
            <person name="Mihaltcheva S."/>
            <person name="Morgado L.N."/>
            <person name="Niskanen T."/>
            <person name="Noordeloos M.E."/>
            <person name="Ohm R.A."/>
            <person name="Ortiz-Santana B."/>
            <person name="Ovrebo C."/>
            <person name="Racz N."/>
            <person name="Riley R."/>
            <person name="Savchenko A."/>
            <person name="Shiryaev A."/>
            <person name="Soop K."/>
            <person name="Spirin V."/>
            <person name="Szebenyi C."/>
            <person name="Tomsovsky M."/>
            <person name="Tulloss R.E."/>
            <person name="Uehling J."/>
            <person name="Grigoriev I.V."/>
            <person name="Vagvolgyi C."/>
            <person name="Papp T."/>
            <person name="Martin F.M."/>
            <person name="Miettinen O."/>
            <person name="Hibbett D.S."/>
            <person name="Nagy L.G."/>
        </authorList>
    </citation>
    <scope>NUCLEOTIDE SEQUENCE [LARGE SCALE GENOMIC DNA]</scope>
    <source>
        <strain evidence="2 3">CBS 962.96</strain>
    </source>
</reference>
<sequence>MVLEADGASWNIIDGSTPSPAADADAHSLYILGNKQAWTVIWIMINQELHPIVQDKATVEAGLLSQPSGGDENFDPDSEVLGDQPHVKLEPTEGVLYMQSCSGGKAENGKGVSQPVGTGGGGNVKGSVESSHVVSDGSIETEVKVLKFFMEMLNLI</sequence>
<protein>
    <submittedName>
        <fullName evidence="2">Uncharacterized protein</fullName>
    </submittedName>
</protein>
<gene>
    <name evidence="2" type="ORF">K435DRAFT_798948</name>
</gene>
<dbReference type="Proteomes" id="UP000297245">
    <property type="component" value="Unassembled WGS sequence"/>
</dbReference>
<evidence type="ECO:0000313" key="2">
    <source>
        <dbReference type="EMBL" id="THU94391.1"/>
    </source>
</evidence>
<dbReference type="EMBL" id="ML179225">
    <property type="protein sequence ID" value="THU94391.1"/>
    <property type="molecule type" value="Genomic_DNA"/>
</dbReference>
<proteinExistence type="predicted"/>
<evidence type="ECO:0000313" key="3">
    <source>
        <dbReference type="Proteomes" id="UP000297245"/>
    </source>
</evidence>
<name>A0A4S8LY57_DENBC</name>
<organism evidence="2 3">
    <name type="scientific">Dendrothele bispora (strain CBS 962.96)</name>
    <dbReference type="NCBI Taxonomy" id="1314807"/>
    <lineage>
        <taxon>Eukaryota</taxon>
        <taxon>Fungi</taxon>
        <taxon>Dikarya</taxon>
        <taxon>Basidiomycota</taxon>
        <taxon>Agaricomycotina</taxon>
        <taxon>Agaricomycetes</taxon>
        <taxon>Agaricomycetidae</taxon>
        <taxon>Agaricales</taxon>
        <taxon>Agaricales incertae sedis</taxon>
        <taxon>Dendrothele</taxon>
    </lineage>
</organism>
<dbReference type="OrthoDB" id="3066634at2759"/>
<dbReference type="AlphaFoldDB" id="A0A4S8LY57"/>
<feature type="region of interest" description="Disordered" evidence="1">
    <location>
        <begin position="66"/>
        <end position="86"/>
    </location>
</feature>
<feature type="region of interest" description="Disordered" evidence="1">
    <location>
        <begin position="106"/>
        <end position="129"/>
    </location>
</feature>
<accession>A0A4S8LY57</accession>